<organism evidence="7 8">
    <name type="scientific">Kosakonia arachidis</name>
    <dbReference type="NCBI Taxonomy" id="551989"/>
    <lineage>
        <taxon>Bacteria</taxon>
        <taxon>Pseudomonadati</taxon>
        <taxon>Pseudomonadota</taxon>
        <taxon>Gammaproteobacteria</taxon>
        <taxon>Enterobacterales</taxon>
        <taxon>Enterobacteriaceae</taxon>
        <taxon>Kosakonia</taxon>
    </lineage>
</organism>
<dbReference type="InterPro" id="IPR036584">
    <property type="entry name" value="FliS_sf"/>
</dbReference>
<dbReference type="InterPro" id="IPR003713">
    <property type="entry name" value="FliS"/>
</dbReference>
<evidence type="ECO:0000313" key="8">
    <source>
        <dbReference type="Proteomes" id="UP000199187"/>
    </source>
</evidence>
<keyword evidence="7" id="KW-0969">Cilium</keyword>
<dbReference type="NCBIfam" id="TIGR00208">
    <property type="entry name" value="fliS"/>
    <property type="match status" value="1"/>
</dbReference>
<keyword evidence="8" id="KW-1185">Reference proteome</keyword>
<dbReference type="Pfam" id="PF02561">
    <property type="entry name" value="FliS"/>
    <property type="match status" value="1"/>
</dbReference>
<evidence type="ECO:0000313" key="7">
    <source>
        <dbReference type="EMBL" id="SFU20181.1"/>
    </source>
</evidence>
<dbReference type="EMBL" id="FPAU01000012">
    <property type="protein sequence ID" value="SFU20181.1"/>
    <property type="molecule type" value="Genomic_DNA"/>
</dbReference>
<dbReference type="CDD" id="cd16098">
    <property type="entry name" value="FliS"/>
    <property type="match status" value="1"/>
</dbReference>
<keyword evidence="4 6" id="KW-1005">Bacterial flagellum biogenesis</keyword>
<sequence>MYHSQGPEAYAQVSLESKLAGASPHQLISMLFDGARSAILRAKIYFEDGKVAKRGEMISKAINIIDNGLRASLDHKKGMEIAADLERLYEYISRLLMQANLHSDVAKLEQAAKLITDISETWEAISPLNQAGQR</sequence>
<evidence type="ECO:0000256" key="2">
    <source>
        <dbReference type="ARBA" id="ARBA00008787"/>
    </source>
</evidence>
<dbReference type="GO" id="GO:0071973">
    <property type="term" value="P:bacterial-type flagellum-dependent cell motility"/>
    <property type="evidence" value="ECO:0007669"/>
    <property type="project" value="TreeGrafter"/>
</dbReference>
<evidence type="ECO:0000256" key="1">
    <source>
        <dbReference type="ARBA" id="ARBA00004514"/>
    </source>
</evidence>
<protein>
    <recommendedName>
        <fullName evidence="6">Flagellar secretion chaperone FliS</fullName>
    </recommendedName>
</protein>
<evidence type="ECO:0000256" key="4">
    <source>
        <dbReference type="ARBA" id="ARBA00022795"/>
    </source>
</evidence>
<dbReference type="SUPFAM" id="SSF101116">
    <property type="entry name" value="Flagellar export chaperone FliS"/>
    <property type="match status" value="1"/>
</dbReference>
<keyword evidence="7" id="KW-0282">Flagellum</keyword>
<dbReference type="GO" id="GO:0044780">
    <property type="term" value="P:bacterial-type flagellum assembly"/>
    <property type="evidence" value="ECO:0007669"/>
    <property type="project" value="InterPro"/>
</dbReference>
<evidence type="ECO:0000256" key="6">
    <source>
        <dbReference type="PIRNR" id="PIRNR039090"/>
    </source>
</evidence>
<dbReference type="RefSeq" id="WP_090126807.1">
    <property type="nucleotide sequence ID" value="NZ_CP045300.1"/>
</dbReference>
<reference evidence="8" key="1">
    <citation type="submission" date="2016-10" db="EMBL/GenBank/DDBJ databases">
        <authorList>
            <person name="Varghese N."/>
            <person name="Submissions S."/>
        </authorList>
    </citation>
    <scope>NUCLEOTIDE SEQUENCE [LARGE SCALE GENOMIC DNA]</scope>
    <source>
        <strain evidence="8">Ah-143</strain>
    </source>
</reference>
<dbReference type="PIRSF" id="PIRSF039090">
    <property type="entry name" value="Flis"/>
    <property type="match status" value="1"/>
</dbReference>
<dbReference type="GO" id="GO:0005829">
    <property type="term" value="C:cytosol"/>
    <property type="evidence" value="ECO:0007669"/>
    <property type="project" value="UniProtKB-SubCell"/>
</dbReference>
<comment type="subcellular location">
    <subcellularLocation>
        <location evidence="1 6">Cytoplasm</location>
        <location evidence="1 6">Cytosol</location>
    </subcellularLocation>
</comment>
<keyword evidence="7" id="KW-0966">Cell projection</keyword>
<dbReference type="Proteomes" id="UP000199187">
    <property type="component" value="Unassembled WGS sequence"/>
</dbReference>
<dbReference type="PANTHER" id="PTHR34773:SF1">
    <property type="entry name" value="FLAGELLAR SECRETION CHAPERONE FLIS"/>
    <property type="match status" value="1"/>
</dbReference>
<dbReference type="PANTHER" id="PTHR34773">
    <property type="entry name" value="FLAGELLAR SECRETION CHAPERONE FLIS"/>
    <property type="match status" value="1"/>
</dbReference>
<keyword evidence="5" id="KW-0143">Chaperone</keyword>
<proteinExistence type="inferred from homology"/>
<evidence type="ECO:0000256" key="3">
    <source>
        <dbReference type="ARBA" id="ARBA00022490"/>
    </source>
</evidence>
<comment type="similarity">
    <text evidence="2 6">Belongs to the FliS family.</text>
</comment>
<dbReference type="AlphaFoldDB" id="A0A1I7E8C3"/>
<accession>A0A1I7E8C3</accession>
<dbReference type="OrthoDB" id="9792010at2"/>
<dbReference type="Gene3D" id="1.20.120.340">
    <property type="entry name" value="Flagellar protein FliS"/>
    <property type="match status" value="1"/>
</dbReference>
<gene>
    <name evidence="7" type="ORF">SAMN05192562_11226</name>
</gene>
<evidence type="ECO:0000256" key="5">
    <source>
        <dbReference type="ARBA" id="ARBA00023186"/>
    </source>
</evidence>
<name>A0A1I7E8C3_9ENTR</name>
<keyword evidence="3 6" id="KW-0963">Cytoplasm</keyword>